<evidence type="ECO:0000259" key="5">
    <source>
        <dbReference type="PROSITE" id="PS50122"/>
    </source>
</evidence>
<keyword evidence="4" id="KW-0145">Chemotaxis</keyword>
<accession>A0A1H2VJJ0</accession>
<dbReference type="PANTHER" id="PTHR42872">
    <property type="entry name" value="PROTEIN-GLUTAMATE METHYLESTERASE/PROTEIN-GLUTAMINE GLUTAMINASE"/>
    <property type="match status" value="1"/>
</dbReference>
<dbReference type="AlphaFoldDB" id="A0A1H2VJJ0"/>
<dbReference type="InterPro" id="IPR000673">
    <property type="entry name" value="Sig_transdc_resp-reg_Me-estase"/>
</dbReference>
<feature type="active site" evidence="4">
    <location>
        <position position="140"/>
    </location>
</feature>
<dbReference type="GO" id="GO:0005737">
    <property type="term" value="C:cytoplasm"/>
    <property type="evidence" value="ECO:0007669"/>
    <property type="project" value="InterPro"/>
</dbReference>
<evidence type="ECO:0000256" key="3">
    <source>
        <dbReference type="ARBA" id="ARBA00048267"/>
    </source>
</evidence>
<evidence type="ECO:0000313" key="7">
    <source>
        <dbReference type="Proteomes" id="UP000243778"/>
    </source>
</evidence>
<name>A0A1H2VJJ0_9PSED</name>
<dbReference type="Pfam" id="PF01339">
    <property type="entry name" value="CheB_methylest"/>
    <property type="match status" value="1"/>
</dbReference>
<dbReference type="GO" id="GO:0000156">
    <property type="term" value="F:phosphorelay response regulator activity"/>
    <property type="evidence" value="ECO:0007669"/>
    <property type="project" value="InterPro"/>
</dbReference>
<keyword evidence="1 4" id="KW-0378">Hydrolase</keyword>
<dbReference type="PROSITE" id="PS50122">
    <property type="entry name" value="CHEB"/>
    <property type="match status" value="1"/>
</dbReference>
<dbReference type="GO" id="GO:0008984">
    <property type="term" value="F:protein-glutamate methylesterase activity"/>
    <property type="evidence" value="ECO:0007669"/>
    <property type="project" value="UniProtKB-EC"/>
</dbReference>
<evidence type="ECO:0000256" key="1">
    <source>
        <dbReference type="ARBA" id="ARBA00022801"/>
    </source>
</evidence>
<dbReference type="EMBL" id="FNNU01000002">
    <property type="protein sequence ID" value="SDW68114.1"/>
    <property type="molecule type" value="Genomic_DNA"/>
</dbReference>
<dbReference type="GO" id="GO:0006935">
    <property type="term" value="P:chemotaxis"/>
    <property type="evidence" value="ECO:0007669"/>
    <property type="project" value="UniProtKB-UniRule"/>
</dbReference>
<dbReference type="RefSeq" id="WP_090225576.1">
    <property type="nucleotide sequence ID" value="NZ_FNNU01000002.1"/>
</dbReference>
<dbReference type="InterPro" id="IPR035909">
    <property type="entry name" value="CheB_C"/>
</dbReference>
<dbReference type="Gene3D" id="3.40.50.180">
    <property type="entry name" value="Methylesterase CheB, C-terminal domain"/>
    <property type="match status" value="1"/>
</dbReference>
<organism evidence="6 7">
    <name type="scientific">Pseudomonas kuykendallii</name>
    <dbReference type="NCBI Taxonomy" id="1007099"/>
    <lineage>
        <taxon>Bacteria</taxon>
        <taxon>Pseudomonadati</taxon>
        <taxon>Pseudomonadota</taxon>
        <taxon>Gammaproteobacteria</taxon>
        <taxon>Pseudomonadales</taxon>
        <taxon>Pseudomonadaceae</taxon>
        <taxon>Pseudomonas</taxon>
    </lineage>
</organism>
<keyword evidence="7" id="KW-1185">Reference proteome</keyword>
<evidence type="ECO:0000256" key="2">
    <source>
        <dbReference type="ARBA" id="ARBA00039140"/>
    </source>
</evidence>
<dbReference type="Proteomes" id="UP000243778">
    <property type="component" value="Unassembled WGS sequence"/>
</dbReference>
<feature type="domain" description="CheB-type methylesterase" evidence="5">
    <location>
        <begin position="8"/>
        <end position="196"/>
    </location>
</feature>
<evidence type="ECO:0000313" key="6">
    <source>
        <dbReference type="EMBL" id="SDW68114.1"/>
    </source>
</evidence>
<dbReference type="CDD" id="cd16433">
    <property type="entry name" value="CheB"/>
    <property type="match status" value="1"/>
</dbReference>
<reference evidence="7" key="1">
    <citation type="submission" date="2016-10" db="EMBL/GenBank/DDBJ databases">
        <authorList>
            <person name="Varghese N."/>
            <person name="Submissions S."/>
        </authorList>
    </citation>
    <scope>NUCLEOTIDE SEQUENCE [LARGE SCALE GENOMIC DNA]</scope>
    <source>
        <strain evidence="7">NRRL B-59562</strain>
    </source>
</reference>
<protein>
    <recommendedName>
        <fullName evidence="2">protein-glutamate methylesterase</fullName>
        <ecNumber evidence="2">3.1.1.61</ecNumber>
    </recommendedName>
</protein>
<sequence>MSPTLSQRATRLQAVVIGMSAGGLEALSQMLRDMPEDFGLPLIVVQHVPENHPSQIVEIFQRLCSLQVDEARDKDRPKPGHLYFAPPGYHLQVEMDRTFSLSVDPRVHYARPSIDVLFDSAADVWGDQLAGILLTGANSDGAEGLHSIARYGGLTVVQEPTEALADTMPRSALKLFQPDYVLPLAGIRQLLLRMDR</sequence>
<dbReference type="STRING" id="1007099.SAMN05216287_1254"/>
<dbReference type="PANTHER" id="PTHR42872:SF3">
    <property type="entry name" value="PROTEIN-GLUTAMATE METHYLESTERASE_PROTEIN-GLUTAMINE GLUTAMINASE 1"/>
    <property type="match status" value="1"/>
</dbReference>
<evidence type="ECO:0000256" key="4">
    <source>
        <dbReference type="PROSITE-ProRule" id="PRU00050"/>
    </source>
</evidence>
<gene>
    <name evidence="6" type="ORF">SAMN05216287_1254</name>
</gene>
<dbReference type="EC" id="3.1.1.61" evidence="2"/>
<comment type="catalytic activity">
    <reaction evidence="3">
        <text>[protein]-L-glutamate 5-O-methyl ester + H2O = L-glutamyl-[protein] + methanol + H(+)</text>
        <dbReference type="Rhea" id="RHEA:23236"/>
        <dbReference type="Rhea" id="RHEA-COMP:10208"/>
        <dbReference type="Rhea" id="RHEA-COMP:10311"/>
        <dbReference type="ChEBI" id="CHEBI:15377"/>
        <dbReference type="ChEBI" id="CHEBI:15378"/>
        <dbReference type="ChEBI" id="CHEBI:17790"/>
        <dbReference type="ChEBI" id="CHEBI:29973"/>
        <dbReference type="ChEBI" id="CHEBI:82795"/>
        <dbReference type="EC" id="3.1.1.61"/>
    </reaction>
</comment>
<feature type="active site" evidence="4">
    <location>
        <position position="47"/>
    </location>
</feature>
<feature type="active site" evidence="4">
    <location>
        <position position="20"/>
    </location>
</feature>
<dbReference type="OrthoDB" id="9791760at2"/>
<dbReference type="SUPFAM" id="SSF52738">
    <property type="entry name" value="Methylesterase CheB, C-terminal domain"/>
    <property type="match status" value="1"/>
</dbReference>
<proteinExistence type="predicted"/>